<dbReference type="InterPro" id="IPR000195">
    <property type="entry name" value="Rab-GAP-TBC_dom"/>
</dbReference>
<dbReference type="Gene3D" id="1.10.472.80">
    <property type="entry name" value="Ypt/Rab-GAP domain of gyp1p, domain 3"/>
    <property type="match status" value="1"/>
</dbReference>
<dbReference type="SUPFAM" id="SSF47923">
    <property type="entry name" value="Ypt/Rab-GAP domain of gyp1p"/>
    <property type="match status" value="2"/>
</dbReference>
<feature type="region of interest" description="Disordered" evidence="1">
    <location>
        <begin position="76"/>
        <end position="104"/>
    </location>
</feature>
<dbReference type="GO" id="GO:0005773">
    <property type="term" value="C:vacuole"/>
    <property type="evidence" value="ECO:0007669"/>
    <property type="project" value="UniProtKB-ARBA"/>
</dbReference>
<dbReference type="PROSITE" id="PS50086">
    <property type="entry name" value="TBC_RABGAP"/>
    <property type="match status" value="1"/>
</dbReference>
<accession>A0A498SHN6</accession>
<dbReference type="Pfam" id="PF00566">
    <property type="entry name" value="RabGAP-TBC"/>
    <property type="match status" value="1"/>
</dbReference>
<dbReference type="GO" id="GO:0031267">
    <property type="term" value="F:small GTPase binding"/>
    <property type="evidence" value="ECO:0007669"/>
    <property type="project" value="TreeGrafter"/>
</dbReference>
<dbReference type="FunFam" id="1.10.472.80:FF:000006">
    <property type="entry name" value="TBC1 domain family member 14"/>
    <property type="match status" value="1"/>
</dbReference>
<evidence type="ECO:0000259" key="2">
    <source>
        <dbReference type="PROSITE" id="PS50086"/>
    </source>
</evidence>
<evidence type="ECO:0000313" key="3">
    <source>
        <dbReference type="EMBL" id="VBB31361.1"/>
    </source>
</evidence>
<dbReference type="InterPro" id="IPR035969">
    <property type="entry name" value="Rab-GAP_TBC_sf"/>
</dbReference>
<name>A0A498SHN6_ACAVI</name>
<dbReference type="EMBL" id="UPTC01001202">
    <property type="protein sequence ID" value="VBB31361.1"/>
    <property type="molecule type" value="Genomic_DNA"/>
</dbReference>
<evidence type="ECO:0000313" key="4">
    <source>
        <dbReference type="Proteomes" id="UP000276991"/>
    </source>
</evidence>
<dbReference type="GO" id="GO:0031410">
    <property type="term" value="C:cytoplasmic vesicle"/>
    <property type="evidence" value="ECO:0007669"/>
    <property type="project" value="UniProtKB-ARBA"/>
</dbReference>
<evidence type="ECO:0000256" key="1">
    <source>
        <dbReference type="SAM" id="MobiDB-lite"/>
    </source>
</evidence>
<dbReference type="Proteomes" id="UP000276991">
    <property type="component" value="Unassembled WGS sequence"/>
</dbReference>
<dbReference type="Gene3D" id="1.10.10.750">
    <property type="entry name" value="Ypt/Rab-GAP domain of gyp1p, domain 1"/>
    <property type="match status" value="1"/>
</dbReference>
<dbReference type="Gene3D" id="1.10.8.270">
    <property type="entry name" value="putative rabgap domain of human tbc1 domain family member 14 like domains"/>
    <property type="match status" value="1"/>
</dbReference>
<feature type="region of interest" description="Disordered" evidence="1">
    <location>
        <begin position="239"/>
        <end position="263"/>
    </location>
</feature>
<dbReference type="OrthoDB" id="294251at2759"/>
<dbReference type="PANTHER" id="PTHR47219">
    <property type="entry name" value="RAB GTPASE-ACTIVATING PROTEIN 1-LIKE"/>
    <property type="match status" value="1"/>
</dbReference>
<gene>
    <name evidence="3" type="ORF">NAV_LOCUS6152</name>
</gene>
<dbReference type="SMART" id="SM00164">
    <property type="entry name" value="TBC"/>
    <property type="match status" value="1"/>
</dbReference>
<feature type="domain" description="Rab-GAP TBC" evidence="2">
    <location>
        <begin position="433"/>
        <end position="666"/>
    </location>
</feature>
<proteinExistence type="predicted"/>
<reference evidence="3 4" key="1">
    <citation type="submission" date="2018-08" db="EMBL/GenBank/DDBJ databases">
        <authorList>
            <person name="Laetsch R D."/>
            <person name="Stevens L."/>
            <person name="Kumar S."/>
            <person name="Blaxter L. M."/>
        </authorList>
    </citation>
    <scope>NUCLEOTIDE SEQUENCE [LARGE SCALE GENOMIC DNA]</scope>
</reference>
<feature type="compositionally biased region" description="Acidic residues" evidence="1">
    <location>
        <begin position="242"/>
        <end position="256"/>
    </location>
</feature>
<dbReference type="GO" id="GO:0016192">
    <property type="term" value="P:vesicle-mediated transport"/>
    <property type="evidence" value="ECO:0007669"/>
    <property type="project" value="UniProtKB-ARBA"/>
</dbReference>
<dbReference type="FunFam" id="1.10.8.270:FF:000008">
    <property type="entry name" value="Putative TBC1 domain family member 14"/>
    <property type="match status" value="1"/>
</dbReference>
<organism evidence="3 4">
    <name type="scientific">Acanthocheilonema viteae</name>
    <name type="common">Filarial nematode worm</name>
    <name type="synonym">Dipetalonema viteae</name>
    <dbReference type="NCBI Taxonomy" id="6277"/>
    <lineage>
        <taxon>Eukaryota</taxon>
        <taxon>Metazoa</taxon>
        <taxon>Ecdysozoa</taxon>
        <taxon>Nematoda</taxon>
        <taxon>Chromadorea</taxon>
        <taxon>Rhabditida</taxon>
        <taxon>Spirurina</taxon>
        <taxon>Spiruromorpha</taxon>
        <taxon>Filarioidea</taxon>
        <taxon>Onchocercidae</taxon>
        <taxon>Acanthocheilonema</taxon>
    </lineage>
</organism>
<dbReference type="PANTHER" id="PTHR47219:SF15">
    <property type="entry name" value="TBC1 DOMAIN FAMILY MEMBER 12 ISOFORM X1"/>
    <property type="match status" value="1"/>
</dbReference>
<dbReference type="STRING" id="6277.A0A498SHN6"/>
<sequence length="855" mass="96890">MVLLTKALLNYRITLASRSFDKRKQKHQQDEQKKVNEEEEILVKTEVIARSIPGPLQTVLENLPLVYNADDKSLQQATTNAESNEREEKVSFKRGHRRRSSYESAQIQLTHHPRHPNFHRNIHWINNKSLTTPGSFMKLQSQSLSKMEKSPSSSFECSHFSRSISFKDDYDVERVCNQRSDDSPPFVSTTATTNGAMTITTPTSTTVGTVHDSAIGESLSSKRSSLDCRSELSAGVIRDGDVDSVDDEDRDSDDGIGLDNMDTTVDDKMRKRNKKGGRNALVLLSSTFARKLFSRNKQQDYQHTSSWRIFGNKQWKNSSRGINASTATDASCSSATDDICCSTTGLILEDRPSTLPAKSLAEQRRHEAQYLALIEATKRQEAKRARQRQQLLEMKRKEEDKTAAAAEIWCSRILPNWENMKDGKYCRDLWWRGIPSKVRGHVWSLAIGNELNLTPELYDICVARAKQHTFAKTMTGQCDISSSSVTGFVDDDQRFILSILSKADSDRERPIGYESTLELIHLDISRTFPHLGFFQKGGPYEELLSDLLGAYVCYRPDIGYVQSMCFLGAMILLQIHQPYQSFQAFANLLNRPLMLAFFGLRQPQMTVYFIAYDQYFEQELPKLHHHFDMLDVRPDMYLIEWVYTLYAKSLPFDVCCRIWDVFLRDGEQFIFNTALGIMHLYECELESMNDFDAVVHFLTHLPESMNVNQLFDAIESFIKSSSSGTTSEHGNGKKRTFQQIHSDVSERIAQAAAMTDGNRKSGLFSSPTNRLYRNGGPSFRDCDGESCKSVTTNDISKSSYDVGEQQAEALRLNVCNMQMSRSLSKFVDDLLRGVCTKEGDVHADVLPKSGTPTAV</sequence>
<keyword evidence="4" id="KW-1185">Reference proteome</keyword>
<dbReference type="AlphaFoldDB" id="A0A498SHN6"/>
<protein>
    <recommendedName>
        <fullName evidence="2">Rab-GAP TBC domain-containing protein</fullName>
    </recommendedName>
</protein>
<dbReference type="InterPro" id="IPR050302">
    <property type="entry name" value="Rab_GAP_TBC_domain"/>
</dbReference>
<dbReference type="GO" id="GO:0005096">
    <property type="term" value="F:GTPase activator activity"/>
    <property type="evidence" value="ECO:0007669"/>
    <property type="project" value="TreeGrafter"/>
</dbReference>